<name>A0ACC6M3M8_9BACI</name>
<dbReference type="EMBL" id="JAWZSR010000003">
    <property type="protein sequence ID" value="MDX8045564.1"/>
    <property type="molecule type" value="Genomic_DNA"/>
</dbReference>
<accession>A0ACC6M3M8</accession>
<gene>
    <name evidence="1" type="ORF">SH601_06145</name>
</gene>
<keyword evidence="1" id="KW-0547">Nucleotide-binding</keyword>
<keyword evidence="1" id="KW-0067">ATP-binding</keyword>
<comment type="caution">
    <text evidence="1">The sequence shown here is derived from an EMBL/GenBank/DDBJ whole genome shotgun (WGS) entry which is preliminary data.</text>
</comment>
<organism evidence="1 2">
    <name type="scientific">Gracilibacillus pellucidus</name>
    <dbReference type="NCBI Taxonomy" id="3095368"/>
    <lineage>
        <taxon>Bacteria</taxon>
        <taxon>Bacillati</taxon>
        <taxon>Bacillota</taxon>
        <taxon>Bacilli</taxon>
        <taxon>Bacillales</taxon>
        <taxon>Bacillaceae</taxon>
        <taxon>Gracilibacillus</taxon>
    </lineage>
</organism>
<sequence>MLSVKNVVKEYANGVKANDNINLTVNSGEIVGLLGPNGAGKTTLVSQIIGSITIGGIVLLINLVKRENCVPYSHNHRFL</sequence>
<dbReference type="Proteomes" id="UP001277972">
    <property type="component" value="Unassembled WGS sequence"/>
</dbReference>
<keyword evidence="2" id="KW-1185">Reference proteome</keyword>
<proteinExistence type="predicted"/>
<reference evidence="1" key="1">
    <citation type="submission" date="2023-11" db="EMBL/GenBank/DDBJ databases">
        <title>Gracilibacillus pellucida a moderately halophilic bacterium isolated from saline soil in Xinjiang province.</title>
        <authorList>
            <person name="Zhang Z."/>
            <person name="Tan F."/>
            <person name="Wang Y."/>
            <person name="Xia M."/>
        </authorList>
    </citation>
    <scope>NUCLEOTIDE SEQUENCE</scope>
    <source>
        <strain evidence="1">S3-1-1</strain>
    </source>
</reference>
<evidence type="ECO:0000313" key="2">
    <source>
        <dbReference type="Proteomes" id="UP001277972"/>
    </source>
</evidence>
<protein>
    <submittedName>
        <fullName evidence="1">ATP-binding cassette domain-containing protein</fullName>
    </submittedName>
</protein>
<evidence type="ECO:0000313" key="1">
    <source>
        <dbReference type="EMBL" id="MDX8045564.1"/>
    </source>
</evidence>